<feature type="compositionally biased region" description="Basic residues" evidence="1">
    <location>
        <begin position="639"/>
        <end position="660"/>
    </location>
</feature>
<reference evidence="2 3" key="1">
    <citation type="journal article" date="2012" name="Genome Biol.">
        <title>Genome and low-iron response of an oceanic diatom adapted to chronic iron limitation.</title>
        <authorList>
            <person name="Lommer M."/>
            <person name="Specht M."/>
            <person name="Roy A.S."/>
            <person name="Kraemer L."/>
            <person name="Andreson R."/>
            <person name="Gutowska M.A."/>
            <person name="Wolf J."/>
            <person name="Bergner S.V."/>
            <person name="Schilhabel M.B."/>
            <person name="Klostermeier U.C."/>
            <person name="Beiko R.G."/>
            <person name="Rosenstiel P."/>
            <person name="Hippler M."/>
            <person name="Laroche J."/>
        </authorList>
    </citation>
    <scope>NUCLEOTIDE SEQUENCE [LARGE SCALE GENOMIC DNA]</scope>
    <source>
        <strain evidence="2 3">CCMP1005</strain>
    </source>
</reference>
<dbReference type="OrthoDB" id="48247at2759"/>
<proteinExistence type="predicted"/>
<gene>
    <name evidence="2" type="ORF">THAOC_33199</name>
</gene>
<keyword evidence="3" id="KW-1185">Reference proteome</keyword>
<evidence type="ECO:0000256" key="1">
    <source>
        <dbReference type="SAM" id="MobiDB-lite"/>
    </source>
</evidence>
<dbReference type="OMA" id="HEDCADE"/>
<name>K0R5L5_THAOC</name>
<dbReference type="AlphaFoldDB" id="K0R5L5"/>
<dbReference type="eggNOG" id="ENOG502SYG2">
    <property type="taxonomic scope" value="Eukaryota"/>
</dbReference>
<dbReference type="EMBL" id="AGNL01046351">
    <property type="protein sequence ID" value="EJK48040.1"/>
    <property type="molecule type" value="Genomic_DNA"/>
</dbReference>
<evidence type="ECO:0000313" key="2">
    <source>
        <dbReference type="EMBL" id="EJK48040.1"/>
    </source>
</evidence>
<feature type="region of interest" description="Disordered" evidence="1">
    <location>
        <begin position="635"/>
        <end position="660"/>
    </location>
</feature>
<dbReference type="Gene3D" id="1.10.720.80">
    <property type="match status" value="1"/>
</dbReference>
<comment type="caution">
    <text evidence="2">The sequence shown here is derived from an EMBL/GenBank/DDBJ whole genome shotgun (WGS) entry which is preliminary data.</text>
</comment>
<evidence type="ECO:0000313" key="3">
    <source>
        <dbReference type="Proteomes" id="UP000266841"/>
    </source>
</evidence>
<protein>
    <submittedName>
        <fullName evidence="2">Uncharacterized protein</fullName>
    </submittedName>
</protein>
<accession>K0R5L5</accession>
<sequence length="660" mass="74047">MVDLTICLLCSGKGAEAQSYRPNLDESQWWGRRDALVRCAAASLYGPRNAKQRPDRIELYLLFDEDGCVMRMQSPPLGLHQEDVPTERRIVSMWRAAATEAGRSQKSAGFGFGRNLSDRRPEAVTCIREPWTYASRNDASGNEEGSLTASSTATAVDIAFDMSRLESKRDILEHIQQRCPLDFLRKHRLNSGTDVVLRKTNRAKLLAAWEDWVGSVGGGNANYSRQLSTQDQKRAVAEENTEDTFRAILLDRFKGSEKDVRTSEDPTAPPQVMAAVLHESMDNELPCWEGAKDEAVGPARLCLFLGAVRDMTNEESAMLTRVCSALNMPLLSFRLGPVPEFTSKILSVVTFHNAVGVLGSAVWQMWKRKQNTTETDREANMAVVGRRLLHVICDIPMSSAALTHDLAARSRTLWCVVRLCVCALWRSKLASSSVSTETSPTALENTLSFVFEDGIILTLDQEDLVKTLAEKHQAAPSEHQILVALCQKRDEVVGENNKPSMKRFLKKSIKDWRNRYPQNSSCYCLHISKQNKRTEKPSLIDCIYSNQSVAQRSTSANALIFAHLAIRNDTSVESDNCKYASVFEKLGVPVFTSNIIQDDSLNQDAEASAITMLQHFEYQQRLLPAIYACVGPETYERKKQQKREGRKSKKKKESAKKRKE</sequence>
<organism evidence="2 3">
    <name type="scientific">Thalassiosira oceanica</name>
    <name type="common">Marine diatom</name>
    <dbReference type="NCBI Taxonomy" id="159749"/>
    <lineage>
        <taxon>Eukaryota</taxon>
        <taxon>Sar</taxon>
        <taxon>Stramenopiles</taxon>
        <taxon>Ochrophyta</taxon>
        <taxon>Bacillariophyta</taxon>
        <taxon>Coscinodiscophyceae</taxon>
        <taxon>Thalassiosirophycidae</taxon>
        <taxon>Thalassiosirales</taxon>
        <taxon>Thalassiosiraceae</taxon>
        <taxon>Thalassiosira</taxon>
    </lineage>
</organism>
<dbReference type="Proteomes" id="UP000266841">
    <property type="component" value="Unassembled WGS sequence"/>
</dbReference>